<dbReference type="InterPro" id="IPR038071">
    <property type="entry name" value="UROD/MetE-like_sf"/>
</dbReference>
<proteinExistence type="predicted"/>
<sequence>MKPRERVLKAINLEEPDRIPIDLGSTNCTSMTVLPYEKMKEKLSIDTPTRLMMKNFQLAEIDERVLKELEIDTRGVHGFSASDAIKEKVSEKVYVNQFGIKYKRPSVGERYDMVEHPLAGVSLEEYEEYEWPEPKKEDIVQNVEERARKLFEEEKYAIVGDVVESGIFEPCWYLRGMQNFLIDLIGNKEYVHKLMSDMLEFQIKRYEAFLDRVGEYLDVVFVGDDLATTDKTLMSKDTYREMVKPYQKKYFDMIKNMTDAKLMYHSDGNIVDFLDDLVEIGIDILNPIETSALDIDKLKEFEDDLCFWGGIDNKEVLPNGTKKDVEQEVKKRIHQLGPSGYVLTSVHNIQADVPAENALTMFRTTTRIEL</sequence>
<dbReference type="SUPFAM" id="SSF51726">
    <property type="entry name" value="UROD/MetE-like"/>
    <property type="match status" value="1"/>
</dbReference>
<dbReference type="EMBL" id="LHXL01000045">
    <property type="protein sequence ID" value="KXA89279.1"/>
    <property type="molecule type" value="Genomic_DNA"/>
</dbReference>
<dbReference type="Gene3D" id="3.20.20.210">
    <property type="match status" value="1"/>
</dbReference>
<dbReference type="PANTHER" id="PTHR47099:SF1">
    <property type="entry name" value="METHYLCOBAMIDE:COM METHYLTRANSFERASE MTBA"/>
    <property type="match status" value="1"/>
</dbReference>
<evidence type="ECO:0000313" key="2">
    <source>
        <dbReference type="EMBL" id="KXA89279.1"/>
    </source>
</evidence>
<accession>A0A133U518</accession>
<reference evidence="2 3" key="1">
    <citation type="journal article" date="2016" name="Sci. Rep.">
        <title>Metabolic traits of an uncultured archaeal lineage -MSBL1- from brine pools of the Red Sea.</title>
        <authorList>
            <person name="Mwirichia R."/>
            <person name="Alam I."/>
            <person name="Rashid M."/>
            <person name="Vinu M."/>
            <person name="Ba-Alawi W."/>
            <person name="Anthony Kamau A."/>
            <person name="Kamanda Ngugi D."/>
            <person name="Goker M."/>
            <person name="Klenk H.P."/>
            <person name="Bajic V."/>
            <person name="Stingl U."/>
        </authorList>
    </citation>
    <scope>NUCLEOTIDE SEQUENCE [LARGE SCALE GENOMIC DNA]</scope>
    <source>
        <strain evidence="2">SCGC-AAA259D14</strain>
    </source>
</reference>
<evidence type="ECO:0000313" key="3">
    <source>
        <dbReference type="Proteomes" id="UP000070589"/>
    </source>
</evidence>
<dbReference type="InterPro" id="IPR000257">
    <property type="entry name" value="Uroporphyrinogen_deCOase"/>
</dbReference>
<dbReference type="Pfam" id="PF01208">
    <property type="entry name" value="URO-D"/>
    <property type="match status" value="1"/>
</dbReference>
<dbReference type="GO" id="GO:0006779">
    <property type="term" value="P:porphyrin-containing compound biosynthetic process"/>
    <property type="evidence" value="ECO:0007669"/>
    <property type="project" value="InterPro"/>
</dbReference>
<comment type="caution">
    <text evidence="2">The sequence shown here is derived from an EMBL/GenBank/DDBJ whole genome shotgun (WGS) entry which is preliminary data.</text>
</comment>
<gene>
    <name evidence="2" type="ORF">AKJ62_03425</name>
</gene>
<dbReference type="PANTHER" id="PTHR47099">
    <property type="entry name" value="METHYLCOBAMIDE:COM METHYLTRANSFERASE MTBA"/>
    <property type="match status" value="1"/>
</dbReference>
<dbReference type="Proteomes" id="UP000070589">
    <property type="component" value="Unassembled WGS sequence"/>
</dbReference>
<organism evidence="2 3">
    <name type="scientific">candidate division MSBL1 archaeon SCGC-AAA259D14</name>
    <dbReference type="NCBI Taxonomy" id="1698261"/>
    <lineage>
        <taxon>Archaea</taxon>
        <taxon>Methanobacteriati</taxon>
        <taxon>Methanobacteriota</taxon>
        <taxon>candidate division MSBL1</taxon>
    </lineage>
</organism>
<feature type="domain" description="Uroporphyrinogen decarboxylase (URO-D)" evidence="1">
    <location>
        <begin position="119"/>
        <end position="365"/>
    </location>
</feature>
<dbReference type="AlphaFoldDB" id="A0A133U518"/>
<dbReference type="GO" id="GO:0004853">
    <property type="term" value="F:uroporphyrinogen decarboxylase activity"/>
    <property type="evidence" value="ECO:0007669"/>
    <property type="project" value="InterPro"/>
</dbReference>
<evidence type="ECO:0000259" key="1">
    <source>
        <dbReference type="Pfam" id="PF01208"/>
    </source>
</evidence>
<keyword evidence="3" id="KW-1185">Reference proteome</keyword>
<protein>
    <recommendedName>
        <fullName evidence="1">Uroporphyrinogen decarboxylase (URO-D) domain-containing protein</fullName>
    </recommendedName>
</protein>
<name>A0A133U518_9EURY</name>
<dbReference type="InterPro" id="IPR052024">
    <property type="entry name" value="Methanogen_methyltrans"/>
</dbReference>